<dbReference type="Gene3D" id="3.40.50.12780">
    <property type="entry name" value="N-terminal domain of ligase-like"/>
    <property type="match status" value="1"/>
</dbReference>
<organism evidence="1 2">
    <name type="scientific">Planococcus plakortidis</name>
    <dbReference type="NCBI Taxonomy" id="1038856"/>
    <lineage>
        <taxon>Bacteria</taxon>
        <taxon>Bacillati</taxon>
        <taxon>Bacillota</taxon>
        <taxon>Bacilli</taxon>
        <taxon>Bacillales</taxon>
        <taxon>Caryophanaceae</taxon>
        <taxon>Planococcus</taxon>
    </lineage>
</organism>
<dbReference type="Proteomes" id="UP000092650">
    <property type="component" value="Chromosome"/>
</dbReference>
<dbReference type="InterPro" id="IPR042099">
    <property type="entry name" value="ANL_N_sf"/>
</dbReference>
<dbReference type="InterPro" id="IPR053158">
    <property type="entry name" value="CapK_Type1_Caps_Biosynth"/>
</dbReference>
<dbReference type="STRING" id="1038856.BBI15_07535"/>
<accession>A0A1C7E8M9</accession>
<evidence type="ECO:0000313" key="1">
    <source>
        <dbReference type="EMBL" id="ANU20076.1"/>
    </source>
</evidence>
<name>A0A1C7E8M9_9BACL</name>
<evidence type="ECO:0000313" key="2">
    <source>
        <dbReference type="Proteomes" id="UP000092650"/>
    </source>
</evidence>
<proteinExistence type="predicted"/>
<dbReference type="PANTHER" id="PTHR36932">
    <property type="entry name" value="CAPSULAR POLYSACCHARIDE BIOSYNTHESIS PROTEIN"/>
    <property type="match status" value="1"/>
</dbReference>
<protein>
    <recommendedName>
        <fullName evidence="3">Polysaccharide biosynthesis protein</fullName>
    </recommendedName>
</protein>
<reference evidence="1" key="1">
    <citation type="submission" date="2016-10" db="EMBL/GenBank/DDBJ databases">
        <authorList>
            <person name="See-Too W.S."/>
        </authorList>
    </citation>
    <scope>NUCLEOTIDE SEQUENCE [LARGE SCALE GENOMIC DNA]</scope>
    <source>
        <strain evidence="1">DSM 23997</strain>
    </source>
</reference>
<dbReference type="EMBL" id="CP016539">
    <property type="protein sequence ID" value="ANU20076.1"/>
    <property type="molecule type" value="Genomic_DNA"/>
</dbReference>
<dbReference type="PANTHER" id="PTHR36932:SF1">
    <property type="entry name" value="CAPSULAR POLYSACCHARIDE BIOSYNTHESIS PROTEIN"/>
    <property type="match status" value="1"/>
</dbReference>
<gene>
    <name evidence="1" type="ORF">BBI15_07535</name>
</gene>
<keyword evidence="2" id="KW-1185">Reference proteome</keyword>
<evidence type="ECO:0008006" key="3">
    <source>
        <dbReference type="Google" id="ProtNLM"/>
    </source>
</evidence>
<dbReference type="KEGG" id="ppla:BBI15_07535"/>
<sequence>MSSLKRIYDKVPSYLQNIGISIYGIKLYRERFDNDFRSYKKFFHESDSWSKEELLKYQENRFLEFIKKSCYESNYYREKYKNIKIRDLLKIEQIKILPIIKKDEFKKNVNEIYTISSKNSTKAQTGGTTSGLPTKIRYVPSEFKERMAYYQYFREKLGVKNFKKRATFNAQTIISNNHTNPYNIFWRKNFVLNQRYYSIYHMSEENLKYYFNNLNKYKPVSIDGYPNPIYNLAVYMKQNNLRFKFQLKAVFTTSENLYDFQRSLIEEVFNCKVYNQYASAEGAPFVTECYKGTLHFDIRTGVIEEYKNGAIITSFTTSGTPLIRYDIGDIIKFDNDRICSCGSVHPVVSSIEGRTGEQLIAVNKSKIGFASTMAIFRFLENDTVEDCQFVQKDLNKITLNLKTINNKELSINDKEILIKEFRKRFGDTVELEFKITNELKKDSSGKTRRIICEVS</sequence>
<dbReference type="RefSeq" id="WP_068869830.1">
    <property type="nucleotide sequence ID" value="NZ_CP016539.2"/>
</dbReference>
<dbReference type="OrthoDB" id="580775at2"/>
<dbReference type="AlphaFoldDB" id="A0A1C7E8M9"/>